<comment type="caution">
    <text evidence="10">The sequence shown here is derived from an EMBL/GenBank/DDBJ whole genome shotgun (WGS) entry which is preliminary data.</text>
</comment>
<name>A0ABQ2GRT6_9DEIO</name>
<feature type="transmembrane region" description="Helical" evidence="8">
    <location>
        <begin position="137"/>
        <end position="155"/>
    </location>
</feature>
<evidence type="ECO:0000256" key="7">
    <source>
        <dbReference type="SAM" id="MobiDB-lite"/>
    </source>
</evidence>
<evidence type="ECO:0000256" key="3">
    <source>
        <dbReference type="ARBA" id="ARBA00022475"/>
    </source>
</evidence>
<dbReference type="EMBL" id="BMOM01000010">
    <property type="protein sequence ID" value="GGM08273.1"/>
    <property type="molecule type" value="Genomic_DNA"/>
</dbReference>
<feature type="compositionally biased region" description="Basic and acidic residues" evidence="7">
    <location>
        <begin position="19"/>
        <end position="30"/>
    </location>
</feature>
<evidence type="ECO:0000313" key="11">
    <source>
        <dbReference type="Proteomes" id="UP000661918"/>
    </source>
</evidence>
<evidence type="ECO:0000313" key="10">
    <source>
        <dbReference type="EMBL" id="GGM08273.1"/>
    </source>
</evidence>
<keyword evidence="4 8" id="KW-0812">Transmembrane</keyword>
<comment type="similarity">
    <text evidence="2">Belongs to the MgtC/SapB family.</text>
</comment>
<feature type="region of interest" description="Disordered" evidence="7">
    <location>
        <begin position="1"/>
        <end position="30"/>
    </location>
</feature>
<dbReference type="PANTHER" id="PTHR33778">
    <property type="entry name" value="PROTEIN MGTC"/>
    <property type="match status" value="1"/>
</dbReference>
<comment type="subcellular location">
    <subcellularLocation>
        <location evidence="1">Cell membrane</location>
        <topology evidence="1">Multi-pass membrane protein</topology>
    </subcellularLocation>
</comment>
<evidence type="ECO:0000256" key="2">
    <source>
        <dbReference type="ARBA" id="ARBA00009298"/>
    </source>
</evidence>
<feature type="compositionally biased region" description="Polar residues" evidence="7">
    <location>
        <begin position="1"/>
        <end position="10"/>
    </location>
</feature>
<accession>A0ABQ2GRT6</accession>
<reference evidence="11" key="1">
    <citation type="journal article" date="2019" name="Int. J. Syst. Evol. Microbiol.">
        <title>The Global Catalogue of Microorganisms (GCM) 10K type strain sequencing project: providing services to taxonomists for standard genome sequencing and annotation.</title>
        <authorList>
            <consortium name="The Broad Institute Genomics Platform"/>
            <consortium name="The Broad Institute Genome Sequencing Center for Infectious Disease"/>
            <person name="Wu L."/>
            <person name="Ma J."/>
        </authorList>
    </citation>
    <scope>NUCLEOTIDE SEQUENCE [LARGE SCALE GENOMIC DNA]</scope>
    <source>
        <strain evidence="11">JCM 15443</strain>
    </source>
</reference>
<dbReference type="PANTHER" id="PTHR33778:SF1">
    <property type="entry name" value="MAGNESIUM TRANSPORTER YHID-RELATED"/>
    <property type="match status" value="1"/>
</dbReference>
<sequence length="192" mass="20433">MHLNAPTQRESPVLNPDGGLRRFTDQDKEQCPPYNGQMEGVWQELRLMEGLLVAFVLSGVIGWERERSGHSAGLRTHMMVGMSAALFVVLADTLISNFGGRDAGVRFDMIGILGAVVSGISFLGAGVIFSAGRGEKARGLTTAAGLLATAGVGLACGLHLYVLATGATLLFVFTLAVIQRWLEHKGHAEREG</sequence>
<gene>
    <name evidence="10" type="ORF">GCM10010841_15720</name>
</gene>
<evidence type="ECO:0000256" key="6">
    <source>
        <dbReference type="ARBA" id="ARBA00023136"/>
    </source>
</evidence>
<feature type="domain" description="MgtC/SapB/SrpB/YhiD N-terminal" evidence="9">
    <location>
        <begin position="51"/>
        <end position="180"/>
    </location>
</feature>
<evidence type="ECO:0000256" key="4">
    <source>
        <dbReference type="ARBA" id="ARBA00022692"/>
    </source>
</evidence>
<evidence type="ECO:0000256" key="5">
    <source>
        <dbReference type="ARBA" id="ARBA00022989"/>
    </source>
</evidence>
<dbReference type="Pfam" id="PF02308">
    <property type="entry name" value="MgtC"/>
    <property type="match status" value="1"/>
</dbReference>
<keyword evidence="11" id="KW-1185">Reference proteome</keyword>
<dbReference type="InterPro" id="IPR049177">
    <property type="entry name" value="MgtC_SapB_SrpB_YhiD_N"/>
</dbReference>
<feature type="transmembrane region" description="Helical" evidence="8">
    <location>
        <begin position="110"/>
        <end position="130"/>
    </location>
</feature>
<dbReference type="Proteomes" id="UP000661918">
    <property type="component" value="Unassembled WGS sequence"/>
</dbReference>
<keyword evidence="6 8" id="KW-0472">Membrane</keyword>
<evidence type="ECO:0000256" key="1">
    <source>
        <dbReference type="ARBA" id="ARBA00004651"/>
    </source>
</evidence>
<feature type="transmembrane region" description="Helical" evidence="8">
    <location>
        <begin position="76"/>
        <end position="98"/>
    </location>
</feature>
<evidence type="ECO:0000256" key="8">
    <source>
        <dbReference type="SAM" id="Phobius"/>
    </source>
</evidence>
<dbReference type="PRINTS" id="PR01837">
    <property type="entry name" value="MGTCSAPBPROT"/>
</dbReference>
<protein>
    <submittedName>
        <fullName evidence="10">Magnesium transporter</fullName>
    </submittedName>
</protein>
<proteinExistence type="inferred from homology"/>
<keyword evidence="5 8" id="KW-1133">Transmembrane helix</keyword>
<dbReference type="InterPro" id="IPR003416">
    <property type="entry name" value="MgtC/SapB/SrpB/YhiD_fam"/>
</dbReference>
<organism evidence="10 11">
    <name type="scientific">Deinococcus aerophilus</name>
    <dbReference type="NCBI Taxonomy" id="522488"/>
    <lineage>
        <taxon>Bacteria</taxon>
        <taxon>Thermotogati</taxon>
        <taxon>Deinococcota</taxon>
        <taxon>Deinococci</taxon>
        <taxon>Deinococcales</taxon>
        <taxon>Deinococcaceae</taxon>
        <taxon>Deinococcus</taxon>
    </lineage>
</organism>
<evidence type="ECO:0000259" key="9">
    <source>
        <dbReference type="Pfam" id="PF02308"/>
    </source>
</evidence>
<keyword evidence="3" id="KW-1003">Cell membrane</keyword>